<keyword evidence="3" id="KW-0805">Transcription regulation</keyword>
<dbReference type="AlphaFoldDB" id="A0AA40EVU4"/>
<dbReference type="InterPro" id="IPR001138">
    <property type="entry name" value="Zn2Cys6_DnaBD"/>
</dbReference>
<dbReference type="EMBL" id="JAUKUD010000004">
    <property type="protein sequence ID" value="KAK0746515.1"/>
    <property type="molecule type" value="Genomic_DNA"/>
</dbReference>
<keyword evidence="9" id="KW-1185">Reference proteome</keyword>
<comment type="caution">
    <text evidence="8">The sequence shown here is derived from an EMBL/GenBank/DDBJ whole genome shotgun (WGS) entry which is preliminary data.</text>
</comment>
<evidence type="ECO:0000256" key="6">
    <source>
        <dbReference type="ARBA" id="ARBA00023242"/>
    </source>
</evidence>
<evidence type="ECO:0000256" key="3">
    <source>
        <dbReference type="ARBA" id="ARBA00023015"/>
    </source>
</evidence>
<keyword evidence="2" id="KW-0862">Zinc</keyword>
<evidence type="ECO:0000256" key="7">
    <source>
        <dbReference type="SAM" id="MobiDB-lite"/>
    </source>
</evidence>
<dbReference type="GO" id="GO:0008270">
    <property type="term" value="F:zinc ion binding"/>
    <property type="evidence" value="ECO:0007669"/>
    <property type="project" value="InterPro"/>
</dbReference>
<evidence type="ECO:0000256" key="4">
    <source>
        <dbReference type="ARBA" id="ARBA00023125"/>
    </source>
</evidence>
<evidence type="ECO:0000256" key="5">
    <source>
        <dbReference type="ARBA" id="ARBA00023163"/>
    </source>
</evidence>
<organism evidence="8 9">
    <name type="scientific">Schizothecium vesticola</name>
    <dbReference type="NCBI Taxonomy" id="314040"/>
    <lineage>
        <taxon>Eukaryota</taxon>
        <taxon>Fungi</taxon>
        <taxon>Dikarya</taxon>
        <taxon>Ascomycota</taxon>
        <taxon>Pezizomycotina</taxon>
        <taxon>Sordariomycetes</taxon>
        <taxon>Sordariomycetidae</taxon>
        <taxon>Sordariales</taxon>
        <taxon>Schizotheciaceae</taxon>
        <taxon>Schizothecium</taxon>
    </lineage>
</organism>
<keyword evidence="5" id="KW-0804">Transcription</keyword>
<dbReference type="InterPro" id="IPR021858">
    <property type="entry name" value="Fun_TF"/>
</dbReference>
<dbReference type="Proteomes" id="UP001172155">
    <property type="component" value="Unassembled WGS sequence"/>
</dbReference>
<evidence type="ECO:0000313" key="9">
    <source>
        <dbReference type="Proteomes" id="UP001172155"/>
    </source>
</evidence>
<evidence type="ECO:0000256" key="2">
    <source>
        <dbReference type="ARBA" id="ARBA00022833"/>
    </source>
</evidence>
<name>A0AA40EVU4_9PEZI</name>
<reference evidence="8" key="1">
    <citation type="submission" date="2023-06" db="EMBL/GenBank/DDBJ databases">
        <title>Genome-scale phylogeny and comparative genomics of the fungal order Sordariales.</title>
        <authorList>
            <consortium name="Lawrence Berkeley National Laboratory"/>
            <person name="Hensen N."/>
            <person name="Bonometti L."/>
            <person name="Westerberg I."/>
            <person name="Brannstrom I.O."/>
            <person name="Guillou S."/>
            <person name="Cros-Aarteil S."/>
            <person name="Calhoun S."/>
            <person name="Haridas S."/>
            <person name="Kuo A."/>
            <person name="Mondo S."/>
            <person name="Pangilinan J."/>
            <person name="Riley R."/>
            <person name="LaButti K."/>
            <person name="Andreopoulos B."/>
            <person name="Lipzen A."/>
            <person name="Chen C."/>
            <person name="Yanf M."/>
            <person name="Daum C."/>
            <person name="Ng V."/>
            <person name="Clum A."/>
            <person name="Steindorff A."/>
            <person name="Ohm R."/>
            <person name="Martin F."/>
            <person name="Silar P."/>
            <person name="Natvig D."/>
            <person name="Lalanne C."/>
            <person name="Gautier V."/>
            <person name="Ament-velasquez S.L."/>
            <person name="Kruys A."/>
            <person name="Hutchinson M.I."/>
            <person name="Powell A.J."/>
            <person name="Barry K."/>
            <person name="Miller A.N."/>
            <person name="Grigoriev I.V."/>
            <person name="Debuchy R."/>
            <person name="Gladieux P."/>
            <person name="Thoren M.H."/>
            <person name="Johannesson H."/>
        </authorList>
    </citation>
    <scope>NUCLEOTIDE SEQUENCE</scope>
    <source>
        <strain evidence="8">SMH3187-1</strain>
    </source>
</reference>
<dbReference type="GO" id="GO:0000976">
    <property type="term" value="F:transcription cis-regulatory region binding"/>
    <property type="evidence" value="ECO:0007669"/>
    <property type="project" value="TreeGrafter"/>
</dbReference>
<dbReference type="PANTHER" id="PTHR37534:SF11">
    <property type="entry name" value="ZN(II)2CYS6 TRANSCRIPTION FACTOR (EUROFUNG)"/>
    <property type="match status" value="1"/>
</dbReference>
<feature type="compositionally biased region" description="Low complexity" evidence="7">
    <location>
        <begin position="73"/>
        <end position="91"/>
    </location>
</feature>
<sequence length="609" mass="67576">MKNKQKSRSGCRTCKLRRPSCRNCIQKGLECPGYQQRLQWSTKHERPWSATASGPENFDKLVTAASEVIGQKAGESSAGPASAGAASATTSERGESSQRTTPSLSPGPNYGSSVDDGAVVPFIKRDGSPGPSQAMQDIPEMPLLQPVVNIPSFLIEHWFKSVCSSWSAYDSQNNPYRQLTSEAWSTSGPVFFALQAISAASLVERLPLVMRETARAAPRQATEAIKKGLIAFFNDCRHGLRPKFPSELLLSLFCMSSSMAWLESRELGLQYLKQARRVLKTLETWTLDDKEQQLLQFFQGCLIYEEMLRSVASENESDLKNMLSWPEPPEGTLIRVTSHPWTGVGTDVFRLFGKAIALCRRSRTRWRHNDGVSYRILQDAMQDIQEASVVEMALRSLDSTGVDQIRLTERERHLFSATEAYRLASLLQLYATFPDLIVKQLPPETAETNAGAVWTTWVNPLAINVVTILEQIPESGMRCIQPLLCLCAGGGLRFDGKFPMAPGQQSYLLLAEQGGRSPSARSASPLTPEPDTHMFDHGLTDAAVNTSKARRFVMDRLEQLALSLPPKPIDVAKQLLQEVWAAYDDEIGTPRRTHWLDVMTNTGLHSIFG</sequence>
<comment type="subcellular location">
    <subcellularLocation>
        <location evidence="1">Nucleus</location>
    </subcellularLocation>
</comment>
<keyword evidence="6" id="KW-0539">Nucleus</keyword>
<feature type="region of interest" description="Disordered" evidence="7">
    <location>
        <begin position="72"/>
        <end position="136"/>
    </location>
</feature>
<dbReference type="GO" id="GO:0000981">
    <property type="term" value="F:DNA-binding transcription factor activity, RNA polymerase II-specific"/>
    <property type="evidence" value="ECO:0007669"/>
    <property type="project" value="InterPro"/>
</dbReference>
<protein>
    <submittedName>
        <fullName evidence="8">Fungal-specific transcription factor domain-containing protein</fullName>
    </submittedName>
</protein>
<proteinExistence type="predicted"/>
<keyword evidence="4" id="KW-0238">DNA-binding</keyword>
<dbReference type="CDD" id="cd00067">
    <property type="entry name" value="GAL4"/>
    <property type="match status" value="1"/>
</dbReference>
<feature type="compositionally biased region" description="Polar residues" evidence="7">
    <location>
        <begin position="97"/>
        <end position="112"/>
    </location>
</feature>
<evidence type="ECO:0000256" key="1">
    <source>
        <dbReference type="ARBA" id="ARBA00004123"/>
    </source>
</evidence>
<gene>
    <name evidence="8" type="ORF">B0T18DRAFT_327463</name>
</gene>
<dbReference type="GO" id="GO:0005634">
    <property type="term" value="C:nucleus"/>
    <property type="evidence" value="ECO:0007669"/>
    <property type="project" value="UniProtKB-SubCell"/>
</dbReference>
<accession>A0AA40EVU4</accession>
<dbReference type="Pfam" id="PF11951">
    <property type="entry name" value="Fungal_trans_2"/>
    <property type="match status" value="2"/>
</dbReference>
<evidence type="ECO:0000313" key="8">
    <source>
        <dbReference type="EMBL" id="KAK0746515.1"/>
    </source>
</evidence>
<dbReference type="PANTHER" id="PTHR37534">
    <property type="entry name" value="TRANSCRIPTIONAL ACTIVATOR PROTEIN UGA3"/>
    <property type="match status" value="1"/>
</dbReference>
<dbReference type="GO" id="GO:0045944">
    <property type="term" value="P:positive regulation of transcription by RNA polymerase II"/>
    <property type="evidence" value="ECO:0007669"/>
    <property type="project" value="TreeGrafter"/>
</dbReference>